<feature type="transmembrane region" description="Helical" evidence="1">
    <location>
        <begin position="75"/>
        <end position="93"/>
    </location>
</feature>
<dbReference type="PANTHER" id="PTHR34220">
    <property type="entry name" value="SENSOR HISTIDINE KINASE YPDA"/>
    <property type="match status" value="1"/>
</dbReference>
<keyword evidence="6" id="KW-1185">Reference proteome</keyword>
<feature type="transmembrane region" description="Helical" evidence="1">
    <location>
        <begin position="12"/>
        <end position="30"/>
    </location>
</feature>
<dbReference type="Proteomes" id="UP000245667">
    <property type="component" value="Unassembled WGS sequence"/>
</dbReference>
<dbReference type="InterPro" id="IPR010559">
    <property type="entry name" value="Sig_transdc_His_kin_internal"/>
</dbReference>
<feature type="domain" description="Signal transduction histidine kinase internal region" evidence="2">
    <location>
        <begin position="160"/>
        <end position="238"/>
    </location>
</feature>
<reference evidence="4 5" key="1">
    <citation type="submission" date="2018-05" db="EMBL/GenBank/DDBJ databases">
        <title>Genomic Encyclopedia of Archaeal and Bacterial Type Strains, Phase II (KMG-II): from individual species to whole genera.</title>
        <authorList>
            <person name="Goeker M."/>
        </authorList>
    </citation>
    <scope>NUCLEOTIDE SEQUENCE [LARGE SCALE GENOMIC DNA]</scope>
    <source>
        <strain evidence="4 5">DSM 23514</strain>
    </source>
</reference>
<name>A0A316E4X0_9FLAO</name>
<comment type="caution">
    <text evidence="4">The sequence shown here is derived from an EMBL/GenBank/DDBJ whole genome shotgun (WGS) entry which is preliminary data.</text>
</comment>
<evidence type="ECO:0000256" key="1">
    <source>
        <dbReference type="SAM" id="Phobius"/>
    </source>
</evidence>
<reference evidence="3 6" key="2">
    <citation type="submission" date="2020-07" db="EMBL/GenBank/DDBJ databases">
        <title>The draft genome sequence of Maribacter polysiphoniae KCTC 22021.</title>
        <authorList>
            <person name="Mu L."/>
        </authorList>
    </citation>
    <scope>NUCLEOTIDE SEQUENCE [LARGE SCALE GENOMIC DNA]</scope>
    <source>
        <strain evidence="3 6">KCTC 22021</strain>
    </source>
</reference>
<dbReference type="EMBL" id="QGGQ01000002">
    <property type="protein sequence ID" value="PWK24592.1"/>
    <property type="molecule type" value="Genomic_DNA"/>
</dbReference>
<dbReference type="InterPro" id="IPR050640">
    <property type="entry name" value="Bact_2-comp_sensor_kinase"/>
</dbReference>
<dbReference type="Pfam" id="PF06580">
    <property type="entry name" value="His_kinase"/>
    <property type="match status" value="1"/>
</dbReference>
<dbReference type="PANTHER" id="PTHR34220:SF7">
    <property type="entry name" value="SENSOR HISTIDINE KINASE YPDA"/>
    <property type="match status" value="1"/>
</dbReference>
<evidence type="ECO:0000313" key="6">
    <source>
        <dbReference type="Proteomes" id="UP000651837"/>
    </source>
</evidence>
<dbReference type="GO" id="GO:0000155">
    <property type="term" value="F:phosphorelay sensor kinase activity"/>
    <property type="evidence" value="ECO:0007669"/>
    <property type="project" value="InterPro"/>
</dbReference>
<feature type="transmembrane region" description="Helical" evidence="1">
    <location>
        <begin position="42"/>
        <end position="63"/>
    </location>
</feature>
<dbReference type="EMBL" id="JACWLN010000001">
    <property type="protein sequence ID" value="MBD1259038.1"/>
    <property type="molecule type" value="Genomic_DNA"/>
</dbReference>
<sequence>MVLNRKKIIFPLLHVLVWLILISMPYLLSQGQNVDSPVVPKVLISTWVPLFSYAIIFYSNYLIFIDRFFFNKKTLLFFVINIVLITVLVWSNHELKDYLIQLIIPGDNPPRRPPRTIFWYLDFLGSIVPLAFSIALKTTEKWMKTEAMQKETMNVRLQSEIQHLKYQLQPHFFFNALNTIYSMVDHHPESAKKTIHSLGKLMRYLLYDTETEKVPLQKEIDFMTQYIELMKLRFSDKIKITYSFPEVVPNIKIVPLLFITLIENTFKHGVTASTSSDLSFNLELKETHLTFTATNPNTPKNNSDKSGSGIGLENLKKRLQLLYPNQHHFDYKVEDGIFTAILTLEI</sequence>
<feature type="transmembrane region" description="Helical" evidence="1">
    <location>
        <begin position="117"/>
        <end position="136"/>
    </location>
</feature>
<keyword evidence="1" id="KW-0812">Transmembrane</keyword>
<keyword evidence="1" id="KW-0472">Membrane</keyword>
<dbReference type="AlphaFoldDB" id="A0A316E4X0"/>
<evidence type="ECO:0000313" key="3">
    <source>
        <dbReference type="EMBL" id="MBD1259038.1"/>
    </source>
</evidence>
<gene>
    <name evidence="3" type="ORF">HZY62_00435</name>
    <name evidence="4" type="ORF">LX92_00956</name>
</gene>
<dbReference type="RefSeq" id="WP_109649151.1">
    <property type="nucleotide sequence ID" value="NZ_JACWLN010000001.1"/>
</dbReference>
<dbReference type="Proteomes" id="UP000651837">
    <property type="component" value="Unassembled WGS sequence"/>
</dbReference>
<evidence type="ECO:0000259" key="2">
    <source>
        <dbReference type="Pfam" id="PF06580"/>
    </source>
</evidence>
<evidence type="ECO:0000313" key="4">
    <source>
        <dbReference type="EMBL" id="PWK24592.1"/>
    </source>
</evidence>
<dbReference type="GO" id="GO:0016020">
    <property type="term" value="C:membrane"/>
    <property type="evidence" value="ECO:0007669"/>
    <property type="project" value="InterPro"/>
</dbReference>
<keyword evidence="1" id="KW-1133">Transmembrane helix</keyword>
<keyword evidence="4" id="KW-0418">Kinase</keyword>
<dbReference type="OrthoDB" id="9809908at2"/>
<proteinExistence type="predicted"/>
<protein>
    <submittedName>
        <fullName evidence="4">Histidine kinase</fullName>
    </submittedName>
</protein>
<organism evidence="4 5">
    <name type="scientific">Maribacter polysiphoniae</name>
    <dbReference type="NCBI Taxonomy" id="429344"/>
    <lineage>
        <taxon>Bacteria</taxon>
        <taxon>Pseudomonadati</taxon>
        <taxon>Bacteroidota</taxon>
        <taxon>Flavobacteriia</taxon>
        <taxon>Flavobacteriales</taxon>
        <taxon>Flavobacteriaceae</taxon>
        <taxon>Maribacter</taxon>
    </lineage>
</organism>
<evidence type="ECO:0000313" key="5">
    <source>
        <dbReference type="Proteomes" id="UP000245667"/>
    </source>
</evidence>
<keyword evidence="4" id="KW-0808">Transferase</keyword>
<accession>A0A316E4X0</accession>